<dbReference type="InterPro" id="IPR019749">
    <property type="entry name" value="Band_41_domain"/>
</dbReference>
<evidence type="ECO:0000256" key="1">
    <source>
        <dbReference type="ARBA" id="ARBA00008052"/>
    </source>
</evidence>
<dbReference type="CDD" id="cd14473">
    <property type="entry name" value="FERM_B-lobe"/>
    <property type="match status" value="1"/>
</dbReference>
<dbReference type="InterPro" id="IPR040790">
    <property type="entry name" value="Kindlin_2_N"/>
</dbReference>
<dbReference type="SUPFAM" id="SSF47031">
    <property type="entry name" value="Second domain of FERM"/>
    <property type="match status" value="1"/>
</dbReference>
<dbReference type="EMBL" id="JAPFRF010000019">
    <property type="protein sequence ID" value="KAJ7307351.1"/>
    <property type="molecule type" value="Genomic_DNA"/>
</dbReference>
<dbReference type="GO" id="GO:0033622">
    <property type="term" value="P:integrin activation"/>
    <property type="evidence" value="ECO:0007669"/>
    <property type="project" value="TreeGrafter"/>
</dbReference>
<dbReference type="PANTHER" id="PTHR16160">
    <property type="entry name" value="FERMITIN 2-RELATED"/>
    <property type="match status" value="1"/>
</dbReference>
<proteinExistence type="inferred from homology"/>
<organism evidence="4 5">
    <name type="scientific">Phrynocephalus forsythii</name>
    <dbReference type="NCBI Taxonomy" id="171643"/>
    <lineage>
        <taxon>Eukaryota</taxon>
        <taxon>Metazoa</taxon>
        <taxon>Chordata</taxon>
        <taxon>Craniata</taxon>
        <taxon>Vertebrata</taxon>
        <taxon>Euteleostomi</taxon>
        <taxon>Lepidosauria</taxon>
        <taxon>Squamata</taxon>
        <taxon>Bifurcata</taxon>
        <taxon>Unidentata</taxon>
        <taxon>Episquamata</taxon>
        <taxon>Toxicofera</taxon>
        <taxon>Iguania</taxon>
        <taxon>Acrodonta</taxon>
        <taxon>Agamidae</taxon>
        <taxon>Agaminae</taxon>
        <taxon>Phrynocephalus</taxon>
    </lineage>
</organism>
<dbReference type="Gene3D" id="2.30.29.30">
    <property type="entry name" value="Pleckstrin-homology domain (PH domain)/Phosphotyrosine-binding domain (PTB)"/>
    <property type="match status" value="2"/>
</dbReference>
<gene>
    <name evidence="4" type="ORF">JRQ81_009363</name>
</gene>
<dbReference type="FunFam" id="2.30.29.30:FF:000057">
    <property type="entry name" value="Fermitin family homolog 2 (Drosophila)"/>
    <property type="match status" value="1"/>
</dbReference>
<dbReference type="Gene3D" id="3.10.20.90">
    <property type="entry name" value="Phosphatidylinositol 3-kinase Catalytic Subunit, Chain A, domain 1"/>
    <property type="match status" value="2"/>
</dbReference>
<dbReference type="InterPro" id="IPR037837">
    <property type="entry name" value="PH_Kindlin/fermitin"/>
</dbReference>
<keyword evidence="5" id="KW-1185">Reference proteome</keyword>
<comment type="caution">
    <text evidence="4">The sequence shown here is derived from an EMBL/GenBank/DDBJ whole genome shotgun (WGS) entry which is preliminary data.</text>
</comment>
<dbReference type="GO" id="GO:0030055">
    <property type="term" value="C:cell-substrate junction"/>
    <property type="evidence" value="ECO:0007669"/>
    <property type="project" value="TreeGrafter"/>
</dbReference>
<dbReference type="GO" id="GO:0070527">
    <property type="term" value="P:platelet aggregation"/>
    <property type="evidence" value="ECO:0007669"/>
    <property type="project" value="TreeGrafter"/>
</dbReference>
<dbReference type="GO" id="GO:0007160">
    <property type="term" value="P:cell-matrix adhesion"/>
    <property type="evidence" value="ECO:0007669"/>
    <property type="project" value="TreeGrafter"/>
</dbReference>
<dbReference type="CDD" id="cd01237">
    <property type="entry name" value="PH_fermitin"/>
    <property type="match status" value="1"/>
</dbReference>
<dbReference type="AlphaFoldDB" id="A0A9Q0XA70"/>
<evidence type="ECO:0000256" key="2">
    <source>
        <dbReference type="ARBA" id="ARBA00022889"/>
    </source>
</evidence>
<dbReference type="Pfam" id="PF00373">
    <property type="entry name" value="FERM_M"/>
    <property type="match status" value="2"/>
</dbReference>
<accession>A0A9Q0XA70</accession>
<dbReference type="SUPFAM" id="SSF50729">
    <property type="entry name" value="PH domain-like"/>
    <property type="match status" value="2"/>
</dbReference>
<dbReference type="GO" id="GO:0007159">
    <property type="term" value="P:leukocyte cell-cell adhesion"/>
    <property type="evidence" value="ECO:0007669"/>
    <property type="project" value="TreeGrafter"/>
</dbReference>
<evidence type="ECO:0000313" key="4">
    <source>
        <dbReference type="EMBL" id="KAJ7307351.1"/>
    </source>
</evidence>
<dbReference type="PROSITE" id="PS50003">
    <property type="entry name" value="PH_DOMAIN"/>
    <property type="match status" value="1"/>
</dbReference>
<dbReference type="OrthoDB" id="10057618at2759"/>
<dbReference type="InterPro" id="IPR011993">
    <property type="entry name" value="PH-like_dom_sf"/>
</dbReference>
<evidence type="ECO:0000313" key="5">
    <source>
        <dbReference type="Proteomes" id="UP001142489"/>
    </source>
</evidence>
<dbReference type="InterPro" id="IPR035963">
    <property type="entry name" value="FERM_2"/>
</dbReference>
<protein>
    <recommendedName>
        <fullName evidence="3">PH domain-containing protein</fullName>
    </recommendedName>
</protein>
<dbReference type="Pfam" id="PF18124">
    <property type="entry name" value="Kindlin_2_N"/>
    <property type="match status" value="1"/>
</dbReference>
<dbReference type="GO" id="GO:0007229">
    <property type="term" value="P:integrin-mediated signaling pathway"/>
    <property type="evidence" value="ECO:0007669"/>
    <property type="project" value="InterPro"/>
</dbReference>
<name>A0A9Q0XA70_9SAUR</name>
<dbReference type="SMART" id="SM00233">
    <property type="entry name" value="PH"/>
    <property type="match status" value="1"/>
</dbReference>
<dbReference type="Proteomes" id="UP001142489">
    <property type="component" value="Unassembled WGS sequence"/>
</dbReference>
<dbReference type="FunFam" id="2.30.29.30:FF:000037">
    <property type="entry name" value="Fermitin family homolog 2"/>
    <property type="match status" value="1"/>
</dbReference>
<dbReference type="InterPro" id="IPR037843">
    <property type="entry name" value="Kindlin/fermitin"/>
</dbReference>
<evidence type="ECO:0000259" key="3">
    <source>
        <dbReference type="PROSITE" id="PS50003"/>
    </source>
</evidence>
<comment type="similarity">
    <text evidence="1">Belongs to the kindlin family.</text>
</comment>
<reference evidence="4" key="1">
    <citation type="journal article" date="2023" name="DNA Res.">
        <title>Chromosome-level genome assembly of Phrynocephalus forsythii using third-generation DNA sequencing and Hi-C analysis.</title>
        <authorList>
            <person name="Qi Y."/>
            <person name="Zhao W."/>
            <person name="Zhao Y."/>
            <person name="Niu C."/>
            <person name="Cao S."/>
            <person name="Zhang Y."/>
        </authorList>
    </citation>
    <scope>NUCLEOTIDE SEQUENCE</scope>
    <source>
        <tissue evidence="4">Muscle</tissue>
    </source>
</reference>
<dbReference type="CDD" id="cd13205">
    <property type="entry name" value="FERM_C_fermitin"/>
    <property type="match status" value="1"/>
</dbReference>
<dbReference type="GO" id="GO:0033632">
    <property type="term" value="P:regulation of cell-cell adhesion mediated by integrin"/>
    <property type="evidence" value="ECO:0007669"/>
    <property type="project" value="TreeGrafter"/>
</dbReference>
<dbReference type="PANTHER" id="PTHR16160:SF1">
    <property type="entry name" value="FERMITIN FAMILY HOMOLOG 3"/>
    <property type="match status" value="1"/>
</dbReference>
<dbReference type="SMART" id="SM00295">
    <property type="entry name" value="B41"/>
    <property type="match status" value="1"/>
</dbReference>
<dbReference type="InterPro" id="IPR019748">
    <property type="entry name" value="FERM_central"/>
</dbReference>
<feature type="domain" description="PH" evidence="3">
    <location>
        <begin position="347"/>
        <end position="443"/>
    </location>
</feature>
<dbReference type="InterPro" id="IPR001849">
    <property type="entry name" value="PH_domain"/>
</dbReference>
<keyword evidence="2" id="KW-0130">Cell adhesion</keyword>
<dbReference type="GO" id="GO:0005178">
    <property type="term" value="F:integrin binding"/>
    <property type="evidence" value="ECO:0007669"/>
    <property type="project" value="TreeGrafter"/>
</dbReference>
<sequence>MTLGNWPSLVEDLGPEADAVKLRVSGSLHIGGIMLQIVDKLKMQKDWSDHALWWEQKKLWLLKTNWSLDKYGILADAKLHYTPQHKPVLLSLPNRRSVRVRANFAQPVFRTVADICKVLGIRHFEELSLLRAPDQKDKRKQKEKEANTVESFDLTGVRLPASAEQQLFRGMPAHFSDSAETEACFRMLSISQTGLTPEQIMRKHRLGSLTEKAQINSRWLDSSRTLLQQEVKENDSLWLRFKYYSFFDLEPKYDTVRINQLYEQARWAVLLEETDCTEEEMIVFAALQYRIQQLSLNASPAEQSAELGIDDLDKALASLEVKLEGTSSPPNVLESLTAIPELKDYLRIFRPRKLTLKGYKQYWVTFKETTVSYYKAAEEPLGEPVQQLNLKGCEVVPDVNISGQKFCIKLLVPSPEGMSEVYLRCTDESQYARWMAACRLAARGKTMADASYPSEVENLLSFLRLQRSNPEAPLAPEAEGAQWLISPRYQKKFKPKQLTPRILEAYQNIAQLSLVEAKMKFIQAWQSLPDFGISYFVVRFKGSRKDEILGIANNRLIRIDLAVGDVVKTWRYSNMRQWNVNWDIRQVAIEFDEHINVAFSCVSAGCKIVHEYIGGYIFLSTRSADKSQKLDEELFHKLTGGHEAL</sequence>